<feature type="domain" description="Coiled-coil" evidence="2">
    <location>
        <begin position="274"/>
        <end position="344"/>
    </location>
</feature>
<dbReference type="InterPro" id="IPR048751">
    <property type="entry name" value="CCDC138_CC"/>
</dbReference>
<sequence length="521" mass="59475">MSHKSDSDLDEKIEILKLKYLQKKSQLVTGAGAVSSDEAGVGVRRQISRILSERLKRRADSDENQSVCEDEESNVFCTETDVTLPSDLARSSGSPTLSRTLRVSSSSQAAVHVYQEMLHIYEKLQAERLSQQAWAADLCERERDLQMRENRFLQQQHNLHKTNRLEAALKQKTLENSRMKKSFDAIREMNESMRKQLNELGEQNKKLENQSRRLQARLENLQRKYESFSTYRKPEAAALKPERAEPAPVKPAAECSRKLLVLLLHWVIKDSLRENQNPSKALHERCSKALPLLLEQLHHIPDSDWRLLSALLHCIYWSLLSLEHGTQQVVLSSTLRRLGEQVSRDWLLKSSCMRTRFLSSIILIRTIMDLVARALTVLTQAVQTEEGRELFVENRVISLLLALLSGAGSGSALQASVLDMLLLMSSHPVLGSVFLDQCSSEDFFRSASQFLRKPHLEPSLLEKMLTVLQKLSSMRKNKRLFEASSLHLLLQEMHRTMDRSQAFICMNLSSILLHLGMLSRS</sequence>
<dbReference type="STRING" id="623744.A0A553RJJ9"/>
<evidence type="ECO:0000259" key="2">
    <source>
        <dbReference type="Pfam" id="PF21035"/>
    </source>
</evidence>
<dbReference type="Pfam" id="PF21035">
    <property type="entry name" value="CCDC138_C"/>
    <property type="match status" value="2"/>
</dbReference>
<feature type="domain" description="Coiled-coil" evidence="2">
    <location>
        <begin position="345"/>
        <end position="515"/>
    </location>
</feature>
<keyword evidence="5" id="KW-1185">Reference proteome</keyword>
<reference evidence="4 5" key="1">
    <citation type="journal article" date="2019" name="Sci. Data">
        <title>Hybrid genome assembly and annotation of Danionella translucida.</title>
        <authorList>
            <person name="Kadobianskyi M."/>
            <person name="Schulze L."/>
            <person name="Schuelke M."/>
            <person name="Judkewitz B."/>
        </authorList>
    </citation>
    <scope>NUCLEOTIDE SEQUENCE [LARGE SCALE GENOMIC DNA]</scope>
    <source>
        <strain evidence="4 5">Bolton</strain>
    </source>
</reference>
<evidence type="ECO:0000259" key="3">
    <source>
        <dbReference type="Pfam" id="PF21037"/>
    </source>
</evidence>
<organism evidence="4 5">
    <name type="scientific">Danionella cerebrum</name>
    <dbReference type="NCBI Taxonomy" id="2873325"/>
    <lineage>
        <taxon>Eukaryota</taxon>
        <taxon>Metazoa</taxon>
        <taxon>Chordata</taxon>
        <taxon>Craniata</taxon>
        <taxon>Vertebrata</taxon>
        <taxon>Euteleostomi</taxon>
        <taxon>Actinopterygii</taxon>
        <taxon>Neopterygii</taxon>
        <taxon>Teleostei</taxon>
        <taxon>Ostariophysi</taxon>
        <taxon>Cypriniformes</taxon>
        <taxon>Danionidae</taxon>
        <taxon>Danioninae</taxon>
        <taxon>Danionella</taxon>
    </lineage>
</organism>
<comment type="caution">
    <text evidence="4">The sequence shown here is derived from an EMBL/GenBank/DDBJ whole genome shotgun (WGS) entry which is preliminary data.</text>
</comment>
<feature type="coiled-coil region" evidence="1">
    <location>
        <begin position="183"/>
        <end position="224"/>
    </location>
</feature>
<dbReference type="PANTHER" id="PTHR34523">
    <property type="entry name" value="COILED-COIL DOMAIN-CONTAINING PROTEIN 138"/>
    <property type="match status" value="1"/>
</dbReference>
<evidence type="ECO:0000313" key="4">
    <source>
        <dbReference type="EMBL" id="TRZ02340.1"/>
    </source>
</evidence>
<keyword evidence="1" id="KW-0175">Coiled coil</keyword>
<evidence type="ECO:0008006" key="6">
    <source>
        <dbReference type="Google" id="ProtNLM"/>
    </source>
</evidence>
<dbReference type="EMBL" id="SRMA01023984">
    <property type="protein sequence ID" value="TRZ02340.1"/>
    <property type="molecule type" value="Genomic_DNA"/>
</dbReference>
<name>A0A553RJJ9_9TELE</name>
<evidence type="ECO:0000256" key="1">
    <source>
        <dbReference type="SAM" id="Coils"/>
    </source>
</evidence>
<dbReference type="InterPro" id="IPR038798">
    <property type="entry name" value="CCDC138"/>
</dbReference>
<dbReference type="OrthoDB" id="2161164at2759"/>
<dbReference type="Gene3D" id="1.20.5.340">
    <property type="match status" value="1"/>
</dbReference>
<dbReference type="Pfam" id="PF21037">
    <property type="entry name" value="CCDC138_cc"/>
    <property type="match status" value="1"/>
</dbReference>
<evidence type="ECO:0000313" key="5">
    <source>
        <dbReference type="Proteomes" id="UP000316079"/>
    </source>
</evidence>
<protein>
    <recommendedName>
        <fullName evidence="6">Coiled-coil domain-containing protein 138</fullName>
    </recommendedName>
</protein>
<accession>A0A553RJJ9</accession>
<dbReference type="AlphaFoldDB" id="A0A553RJJ9"/>
<feature type="domain" description="Coiled-coil-domain-containing protein 138 coiled-coil" evidence="3">
    <location>
        <begin position="175"/>
        <end position="229"/>
    </location>
</feature>
<dbReference type="InterPro" id="IPR048750">
    <property type="entry name" value="CCDC138_C"/>
</dbReference>
<dbReference type="PANTHER" id="PTHR34523:SF1">
    <property type="entry name" value="COILED-COIL DOMAIN-CONTAINING PROTEIN 138"/>
    <property type="match status" value="1"/>
</dbReference>
<gene>
    <name evidence="4" type="ORF">DNTS_018996</name>
</gene>
<proteinExistence type="predicted"/>
<dbReference type="Proteomes" id="UP000316079">
    <property type="component" value="Unassembled WGS sequence"/>
</dbReference>